<sequence>MENKEFVIGTNKYIFRVAPFIETKNQATSLLALAKDSVKMVGDNLDVDIGQIIANIGNPSFQSVENFVLKYAGVVNENGKELLFKNVVDMETHFNKNRGDYVSVIFEGLKFHFLDFFPDGLKSTMNIQALGAM</sequence>
<evidence type="ECO:0000313" key="1">
    <source>
        <dbReference type="EMBL" id="MCZ6159091.1"/>
    </source>
</evidence>
<dbReference type="Pfam" id="PF10876">
    <property type="entry name" value="Phage_TAC_9"/>
    <property type="match status" value="1"/>
</dbReference>
<protein>
    <submittedName>
        <fullName evidence="1">Uncharacterized protein</fullName>
    </submittedName>
</protein>
<comment type="caution">
    <text evidence="1">The sequence shown here is derived from an EMBL/GenBank/DDBJ whole genome shotgun (WGS) entry which is preliminary data.</text>
</comment>
<dbReference type="EMBL" id="JAPXGO010000001">
    <property type="protein sequence ID" value="MCZ6159091.1"/>
    <property type="molecule type" value="Genomic_DNA"/>
</dbReference>
<proteinExistence type="predicted"/>
<dbReference type="Proteomes" id="UP001075225">
    <property type="component" value="Unassembled WGS sequence"/>
</dbReference>
<dbReference type="InterPro" id="IPR020351">
    <property type="entry name" value="Phage_TAC_9"/>
</dbReference>
<name>A0A9Q4KF43_9BACT</name>
<evidence type="ECO:0000313" key="2">
    <source>
        <dbReference type="Proteomes" id="UP001075225"/>
    </source>
</evidence>
<reference evidence="1" key="1">
    <citation type="submission" date="2022-12" db="EMBL/GenBank/DDBJ databases">
        <title>Species Delineation and Comparative Genomics within the Campylobacter ureolyticus Complex.</title>
        <authorList>
            <person name="Maki J."/>
            <person name="Howard M."/>
            <person name="Connelly S."/>
            <person name="Hardy D.J."/>
            <person name="Cameron A."/>
        </authorList>
    </citation>
    <scope>NUCLEOTIDE SEQUENCE</scope>
    <source>
        <strain evidence="1">URMC_787</strain>
    </source>
</reference>
<dbReference type="AlphaFoldDB" id="A0A9Q4KF43"/>
<gene>
    <name evidence="1" type="ORF">O6B32_01120</name>
</gene>
<dbReference type="RefSeq" id="WP_269484216.1">
    <property type="nucleotide sequence ID" value="NZ_JAPXGJ010000001.1"/>
</dbReference>
<organism evidence="1 2">
    <name type="scientific">Campylobacter ureolyticus</name>
    <dbReference type="NCBI Taxonomy" id="827"/>
    <lineage>
        <taxon>Bacteria</taxon>
        <taxon>Pseudomonadati</taxon>
        <taxon>Campylobacterota</taxon>
        <taxon>Epsilonproteobacteria</taxon>
        <taxon>Campylobacterales</taxon>
        <taxon>Campylobacteraceae</taxon>
        <taxon>Campylobacter</taxon>
    </lineage>
</organism>
<accession>A0A9Q4KF43</accession>